<dbReference type="InterPro" id="IPR011989">
    <property type="entry name" value="ARM-like"/>
</dbReference>
<dbReference type="PANTHER" id="PTHR33546">
    <property type="entry name" value="LARGE, MULTIFUNCTIONAL SECRETED PROTEIN-RELATED"/>
    <property type="match status" value="1"/>
</dbReference>
<dbReference type="PANTHER" id="PTHR33546:SF1">
    <property type="entry name" value="LARGE, MULTIFUNCTIONAL SECRETED PROTEIN"/>
    <property type="match status" value="1"/>
</dbReference>
<dbReference type="SUPFAM" id="SSF50952">
    <property type="entry name" value="Soluble quinoprotein glucose dehydrogenase"/>
    <property type="match status" value="1"/>
</dbReference>
<keyword evidence="8" id="KW-1185">Reference proteome</keyword>
<organism evidence="7 8">
    <name type="scientific">Thalassoglobus polymorphus</name>
    <dbReference type="NCBI Taxonomy" id="2527994"/>
    <lineage>
        <taxon>Bacteria</taxon>
        <taxon>Pseudomonadati</taxon>
        <taxon>Planctomycetota</taxon>
        <taxon>Planctomycetia</taxon>
        <taxon>Planctomycetales</taxon>
        <taxon>Planctomycetaceae</taxon>
        <taxon>Thalassoglobus</taxon>
    </lineage>
</organism>
<dbReference type="SUPFAM" id="SSF49899">
    <property type="entry name" value="Concanavalin A-like lectins/glucanases"/>
    <property type="match status" value="1"/>
</dbReference>
<dbReference type="NCBIfam" id="TIGR02603">
    <property type="entry name" value="CxxCH_TIGR02603"/>
    <property type="match status" value="1"/>
</dbReference>
<dbReference type="GO" id="GO:0046872">
    <property type="term" value="F:metal ion binding"/>
    <property type="evidence" value="ECO:0007669"/>
    <property type="project" value="UniProtKB-KW"/>
</dbReference>
<gene>
    <name evidence="7" type="ORF">Mal48_11670</name>
</gene>
<protein>
    <submittedName>
        <fullName evidence="7">Neutral/alkaline non-lysosomal ceramidase</fullName>
    </submittedName>
</protein>
<dbReference type="Pfam" id="PF13385">
    <property type="entry name" value="Laminin_G_3"/>
    <property type="match status" value="1"/>
</dbReference>
<dbReference type="PROSITE" id="PS51007">
    <property type="entry name" value="CYTC"/>
    <property type="match status" value="1"/>
</dbReference>
<dbReference type="Pfam" id="PF23500">
    <property type="entry name" value="DUF7133"/>
    <property type="match status" value="1"/>
</dbReference>
<proteinExistence type="predicted"/>
<dbReference type="InterPro" id="IPR031329">
    <property type="entry name" value="NEUT/ALK_ceramidase_N"/>
</dbReference>
<dbReference type="GO" id="GO:0009055">
    <property type="term" value="F:electron transfer activity"/>
    <property type="evidence" value="ECO:0007669"/>
    <property type="project" value="InterPro"/>
</dbReference>
<dbReference type="Proteomes" id="UP000315724">
    <property type="component" value="Chromosome"/>
</dbReference>
<dbReference type="InterPro" id="IPR013320">
    <property type="entry name" value="ConA-like_dom_sf"/>
</dbReference>
<dbReference type="InterPro" id="IPR009056">
    <property type="entry name" value="Cyt_c-like_dom"/>
</dbReference>
<dbReference type="Gene3D" id="1.10.760.10">
    <property type="entry name" value="Cytochrome c-like domain"/>
    <property type="match status" value="1"/>
</dbReference>
<evidence type="ECO:0000256" key="4">
    <source>
        <dbReference type="PROSITE-ProRule" id="PRU00433"/>
    </source>
</evidence>
<dbReference type="Gene3D" id="1.25.10.10">
    <property type="entry name" value="Leucine-rich Repeat Variant"/>
    <property type="match status" value="1"/>
</dbReference>
<dbReference type="InterPro" id="IPR016024">
    <property type="entry name" value="ARM-type_fold"/>
</dbReference>
<keyword evidence="3 4" id="KW-0408">Iron</keyword>
<keyword evidence="2 4" id="KW-0479">Metal-binding</keyword>
<dbReference type="InterPro" id="IPR013427">
    <property type="entry name" value="Haem-bd_dom_put"/>
</dbReference>
<dbReference type="Gene3D" id="2.60.120.200">
    <property type="match status" value="1"/>
</dbReference>
<dbReference type="Pfam" id="PF04734">
    <property type="entry name" value="Ceramidase_alk"/>
    <property type="match status" value="1"/>
</dbReference>
<reference evidence="7 8" key="1">
    <citation type="submission" date="2019-02" db="EMBL/GenBank/DDBJ databases">
        <title>Deep-cultivation of Planctomycetes and their phenomic and genomic characterization uncovers novel biology.</title>
        <authorList>
            <person name="Wiegand S."/>
            <person name="Jogler M."/>
            <person name="Boedeker C."/>
            <person name="Pinto D."/>
            <person name="Vollmers J."/>
            <person name="Rivas-Marin E."/>
            <person name="Kohn T."/>
            <person name="Peeters S.H."/>
            <person name="Heuer A."/>
            <person name="Rast P."/>
            <person name="Oberbeckmann S."/>
            <person name="Bunk B."/>
            <person name="Jeske O."/>
            <person name="Meyerdierks A."/>
            <person name="Storesund J.E."/>
            <person name="Kallscheuer N."/>
            <person name="Luecker S."/>
            <person name="Lage O.M."/>
            <person name="Pohl T."/>
            <person name="Merkel B.J."/>
            <person name="Hornburger P."/>
            <person name="Mueller R.-W."/>
            <person name="Bruemmer F."/>
            <person name="Labrenz M."/>
            <person name="Spormann A.M."/>
            <person name="Op den Camp H."/>
            <person name="Overmann J."/>
            <person name="Amann R."/>
            <person name="Jetten M.S.M."/>
            <person name="Mascher T."/>
            <person name="Medema M.H."/>
            <person name="Devos D.P."/>
            <person name="Kaster A.-K."/>
            <person name="Ovreas L."/>
            <person name="Rohde M."/>
            <person name="Galperin M.Y."/>
            <person name="Jogler C."/>
        </authorList>
    </citation>
    <scope>NUCLEOTIDE SEQUENCE [LARGE SCALE GENOMIC DNA]</scope>
    <source>
        <strain evidence="7 8">Mal48</strain>
    </source>
</reference>
<dbReference type="InterPro" id="IPR036909">
    <property type="entry name" value="Cyt_c-like_dom_sf"/>
</dbReference>
<dbReference type="InterPro" id="IPR011041">
    <property type="entry name" value="Quinoprot_gluc/sorb_DH_b-prop"/>
</dbReference>
<dbReference type="KEGG" id="tpol:Mal48_11670"/>
<evidence type="ECO:0000256" key="5">
    <source>
        <dbReference type="SAM" id="MobiDB-lite"/>
    </source>
</evidence>
<evidence type="ECO:0000256" key="2">
    <source>
        <dbReference type="ARBA" id="ARBA00022723"/>
    </source>
</evidence>
<evidence type="ECO:0000259" key="6">
    <source>
        <dbReference type="PROSITE" id="PS51007"/>
    </source>
</evidence>
<evidence type="ECO:0000313" key="8">
    <source>
        <dbReference type="Proteomes" id="UP000315724"/>
    </source>
</evidence>
<feature type="region of interest" description="Disordered" evidence="5">
    <location>
        <begin position="730"/>
        <end position="753"/>
    </location>
</feature>
<evidence type="ECO:0000313" key="7">
    <source>
        <dbReference type="EMBL" id="QDT31929.1"/>
    </source>
</evidence>
<feature type="domain" description="Cytochrome c" evidence="6">
    <location>
        <begin position="1568"/>
        <end position="1701"/>
    </location>
</feature>
<dbReference type="InterPro" id="IPR055557">
    <property type="entry name" value="DUF7133"/>
</dbReference>
<dbReference type="SUPFAM" id="SSF46626">
    <property type="entry name" value="Cytochrome c"/>
    <property type="match status" value="1"/>
</dbReference>
<dbReference type="GO" id="GO:0020037">
    <property type="term" value="F:heme binding"/>
    <property type="evidence" value="ECO:0007669"/>
    <property type="project" value="InterPro"/>
</dbReference>
<dbReference type="NCBIfam" id="TIGR02604">
    <property type="entry name" value="Piru_Ver_Nterm"/>
    <property type="match status" value="1"/>
</dbReference>
<evidence type="ECO:0000256" key="1">
    <source>
        <dbReference type="ARBA" id="ARBA00022617"/>
    </source>
</evidence>
<evidence type="ECO:0000256" key="3">
    <source>
        <dbReference type="ARBA" id="ARBA00023004"/>
    </source>
</evidence>
<dbReference type="SUPFAM" id="SSF48371">
    <property type="entry name" value="ARM repeat"/>
    <property type="match status" value="1"/>
</dbReference>
<sequence length="1703" mass="188253">MINFPVVSTKSSPSLISRFIVVLACFCSVSEGAENLTQKAPAFLAGVAAVDITPTQFPVIVNGQFLEGKADRAHDRLMSRAMVLDDGETRLAIVVVDSLMIQRHLLDDAKEMAHESTGIPVDRMLISATHTHSAPSAMGCLGSRPDVEYQQFLVGQIAKSIHQAAEKMQPAKVGWTVVKDYEHNHCRRWIYRPDRMASDPFGVRNVRAHMHPGYLSKNHIAPSGPADTDLSLISVQTKEGQPLGVLANYALHYYGAPLVSGDFCGRFGNKFAELIGVKENTDSFVGIMSQGTSGDSMWMDYGSPAQKRDLDQYTLEVAQVAREAYKTIQYQDHVSLAMAEAKLKLQRRAPDDERLKWSQSILEELGDQLPKSRAEIYAREQIYLHEEPEVEIKLQAVRIGDIGITAIPNEVYGLTGLKLKAQSPLQPTFNIELANGAQGYIPPPEQHALGGYTTWPARTAGLEVQAEPQIVETLLGLLEKVAGKPRREIEAHTNDYSTSIFASKPAAYWRFNEMSGSRAVDAIGQNHGTYENGVAYFLPGFAETSEQQKKTANRAAHFAGGRMQSEVKGLGDTWSAELWFWNGLPNDARAVTGYILSRGTPGQKDAAGDHLGIGGTYQNAENAGKLIFFNGNEKDELLIGKTVLPTKTWNHVAIVRDGQQVKIYLNGNTTPEIRGEVSVTHPKDVDDIFVGGRNDGLAPFEGKLSEIAIYKRTLTLQEIASHFSSSGFALAEQQDETSPTTGSITPEDPPLSPEETLAVTHIRDGYEIELIAAEPLVKDPVAIAWGTDGRLWVAEMADYPLGMDGKGKPGGRVRYLEDTNNDGQYDRSTLFLDGIRFPTGLMPWRNGVLITAAPEILFAEDTTGDGKADKQEVLYSGFQEGNQQLRVNGLRWGLDNWIYCASGAHHGGYGADRKLHSTRSDATVELGSRDFRFRPDTGDIDPQSGPSQFGRNRDDWGNWFGQQNSFPLWHFVLQDHYLRRNPHFAPPDPRKILVGERNPKVYPAKSPQKRFHGFEQSGRFTSACSAIVYRDELLFPRELNSEHAFTCEPFHNLVQHNVIETEGPSFMSHRDSAEKETDFFASKDRWCRPVMVRTGPDGALWVVDMYRYMIEHPRWLPPEGQKELEPFYRSGENLGRIYRIVPKGQKPRPIQNLETLNPAELVELLNSPSGEQRDLASQLIQWKNDPATVAPLEEIARKSENPLGRLHALCTLDGLGKLTPSIVEQALQDAHPGVRRHAIRLAEPMGEQHPELIAKAIELADDADARVRLQLSCTLGEWSGKASADALVDLTISDANDPYLVSARMSSINQSNLSDVLSSALLKIENPAAGQLVGQLLALSVAFENQAATLDGLEAVLRTQNPELQTWQWKTIAELFDALQRRDLPLNKLLNEEGQRGESLQLQIDDLVAEAFATAVDSNAEESLRIAAIPLLARNPATRSADLSKLATLLTPQTPPSVQVAVVRHLGSTSDRKVSAHLLEGWSSHGPALRNEMIAILSTRREWLTDLLDAIESGSVARTDIGASARQVLSAYRDKNIRERISKLLAESGSEDRRQVVQEYQNVLSLKGSVSRGKEIFKKQCSTCHKLDNVGFDIGPNLRSLTDMKPSSLLTSILDPSAAVDGKFVTYVAATEDGRVYTGIMAAETANSITLVEQEKKQRVILRNQLAEIRSTGKSLMPEGLEKTMKPQDFADVIEYVRQKDSK</sequence>
<dbReference type="EMBL" id="CP036267">
    <property type="protein sequence ID" value="QDT31929.1"/>
    <property type="molecule type" value="Genomic_DNA"/>
</dbReference>
<keyword evidence="1 4" id="KW-0349">Heme</keyword>
<dbReference type="RefSeq" id="WP_145196865.1">
    <property type="nucleotide sequence ID" value="NZ_CP036267.1"/>
</dbReference>
<dbReference type="OrthoDB" id="230287at2"/>
<accession>A0A517QJV8</accession>
<dbReference type="InterPro" id="IPR013428">
    <property type="entry name" value="Membrane-bound_put_N"/>
</dbReference>
<dbReference type="Pfam" id="PF00034">
    <property type="entry name" value="Cytochrom_C"/>
    <property type="match status" value="1"/>
</dbReference>
<name>A0A517QJV8_9PLAN</name>